<proteinExistence type="predicted"/>
<feature type="compositionally biased region" description="Low complexity" evidence="1">
    <location>
        <begin position="108"/>
        <end position="118"/>
    </location>
</feature>
<dbReference type="EMBL" id="BAAANC010000005">
    <property type="protein sequence ID" value="GAA1560370.1"/>
    <property type="molecule type" value="Genomic_DNA"/>
</dbReference>
<organism evidence="2 3">
    <name type="scientific">Kribbella lupini</name>
    <dbReference type="NCBI Taxonomy" id="291602"/>
    <lineage>
        <taxon>Bacteria</taxon>
        <taxon>Bacillati</taxon>
        <taxon>Actinomycetota</taxon>
        <taxon>Actinomycetes</taxon>
        <taxon>Propionibacteriales</taxon>
        <taxon>Kribbellaceae</taxon>
        <taxon>Kribbella</taxon>
    </lineage>
</organism>
<gene>
    <name evidence="2" type="ORF">GCM10009741_76940</name>
</gene>
<name>A0ABP4NHE9_9ACTN</name>
<sequence length="136" mass="14829">MNESSSADPDGLRFRIELESPDEGIRRVHEVRAASMEEALVKVRETGPWPTSGSGSDPSRFRVVEAAEQTATTEVRDQRNARRRHLNTIVEAGLTSLARRFPTSRFKSTSTSSATSSAGLWSGPAGPRPMREATAC</sequence>
<evidence type="ECO:0000313" key="2">
    <source>
        <dbReference type="EMBL" id="GAA1560370.1"/>
    </source>
</evidence>
<dbReference type="RefSeq" id="WP_344183309.1">
    <property type="nucleotide sequence ID" value="NZ_BAAANC010000005.1"/>
</dbReference>
<evidence type="ECO:0000313" key="3">
    <source>
        <dbReference type="Proteomes" id="UP001500363"/>
    </source>
</evidence>
<reference evidence="3" key="1">
    <citation type="journal article" date="2019" name="Int. J. Syst. Evol. Microbiol.">
        <title>The Global Catalogue of Microorganisms (GCM) 10K type strain sequencing project: providing services to taxonomists for standard genome sequencing and annotation.</title>
        <authorList>
            <consortium name="The Broad Institute Genomics Platform"/>
            <consortium name="The Broad Institute Genome Sequencing Center for Infectious Disease"/>
            <person name="Wu L."/>
            <person name="Ma J."/>
        </authorList>
    </citation>
    <scope>NUCLEOTIDE SEQUENCE [LARGE SCALE GENOMIC DNA]</scope>
    <source>
        <strain evidence="3">JCM 14303</strain>
    </source>
</reference>
<feature type="region of interest" description="Disordered" evidence="1">
    <location>
        <begin position="104"/>
        <end position="136"/>
    </location>
</feature>
<comment type="caution">
    <text evidence="2">The sequence shown here is derived from an EMBL/GenBank/DDBJ whole genome shotgun (WGS) entry which is preliminary data.</text>
</comment>
<protein>
    <submittedName>
        <fullName evidence="2">Uncharacterized protein</fullName>
    </submittedName>
</protein>
<keyword evidence="3" id="KW-1185">Reference proteome</keyword>
<evidence type="ECO:0000256" key="1">
    <source>
        <dbReference type="SAM" id="MobiDB-lite"/>
    </source>
</evidence>
<accession>A0ABP4NHE9</accession>
<dbReference type="Proteomes" id="UP001500363">
    <property type="component" value="Unassembled WGS sequence"/>
</dbReference>